<sequence length="196" mass="21408">MARDADGNNLEDVKYVKTSKILLAPYDATKKLTADMIAPSVADPITELADIFPVATSSVGLITSDGAPQDSRDADDASEFHQPGYLLTADPNLSLAFTAAEDNELTRRITIGEPDANGVYHVSDIIQSEKWFAYQETVYRSNRKRRRLGVVQITGNEPAQDTRGETSGLALTAQWQIDPNVDGGASRYLQSYVDPK</sequence>
<dbReference type="EMBL" id="WHZV01000012">
    <property type="protein sequence ID" value="NEG56132.1"/>
    <property type="molecule type" value="Genomic_DNA"/>
</dbReference>
<accession>A0A6L9SXJ3</accession>
<organism evidence="1 2">
    <name type="scientific">Bifidobacterium platyrrhinorum</name>
    <dbReference type="NCBI Taxonomy" id="2661628"/>
    <lineage>
        <taxon>Bacteria</taxon>
        <taxon>Bacillati</taxon>
        <taxon>Actinomycetota</taxon>
        <taxon>Actinomycetes</taxon>
        <taxon>Bifidobacteriales</taxon>
        <taxon>Bifidobacteriaceae</taxon>
        <taxon>Bifidobacterium</taxon>
    </lineage>
</organism>
<evidence type="ECO:0008006" key="3">
    <source>
        <dbReference type="Google" id="ProtNLM"/>
    </source>
</evidence>
<name>A0A6L9SXJ3_9BIFI</name>
<comment type="caution">
    <text evidence="1">The sequence shown here is derived from an EMBL/GenBank/DDBJ whole genome shotgun (WGS) entry which is preliminary data.</text>
</comment>
<keyword evidence="2" id="KW-1185">Reference proteome</keyword>
<evidence type="ECO:0000313" key="1">
    <source>
        <dbReference type="EMBL" id="NEG56132.1"/>
    </source>
</evidence>
<gene>
    <name evidence="1" type="ORF">GFD21_10280</name>
</gene>
<dbReference type="Proteomes" id="UP000483293">
    <property type="component" value="Unassembled WGS sequence"/>
</dbReference>
<dbReference type="AlphaFoldDB" id="A0A6L9SXJ3"/>
<dbReference type="RefSeq" id="WP_163197892.1">
    <property type="nucleotide sequence ID" value="NZ_WHZV01000012.1"/>
</dbReference>
<evidence type="ECO:0000313" key="2">
    <source>
        <dbReference type="Proteomes" id="UP000483293"/>
    </source>
</evidence>
<protein>
    <recommendedName>
        <fullName evidence="3">Phage tail protein</fullName>
    </recommendedName>
</protein>
<proteinExistence type="predicted"/>
<reference evidence="1 2" key="1">
    <citation type="submission" date="2019-10" db="EMBL/GenBank/DDBJ databases">
        <title>Bifidobacterium from non-human primates.</title>
        <authorList>
            <person name="Modesto M."/>
        </authorList>
    </citation>
    <scope>NUCLEOTIDE SEQUENCE [LARGE SCALE GENOMIC DNA]</scope>
    <source>
        <strain evidence="1 2">SMA15</strain>
    </source>
</reference>